<evidence type="ECO:0000313" key="3">
    <source>
        <dbReference type="Proteomes" id="UP000515823"/>
    </source>
</evidence>
<accession>A0A7G9G1C6</accession>
<dbReference type="AlphaFoldDB" id="A0A7G9G1C6"/>
<sequence length="631" mass="70490">MLKEQLAVMDLLKNLIRGNMENISKVTYTPQKPAFEEEAFSQPFPRMTPESQGVPSRRLAAFFEELAGDSRTDLHHVMVLRHGNVIGEADVAPYGRDMWHASYSMCKTVTGMAIGMLIEEGKLSLEDKVLHLLDSKSLLAGIRQKNLKVEHLLTMTSGVTFNETGIVSGDDWTASYLQAGVKGTPGTKFEYNSMNTYILSAIVTKLTGESMMDYLRPRLWEPMGITRVFWEACPKGITKGGWGLFIGTEDAAKLGQLYLQKGNWKGRQLIPESWVETATSKHMDTPESMGPYGYGYQVWMGGRPGSYTFNGMLGQNIVVYPDIDMVVAANAGSDELFQSCVLLNIVKKYFEEDFKPGEELPEDPAGLRKLRDVEDGLRRDGRKGVPGLAGTGGRYGWRAVSCASGSGIRRSGRTLKKGSLDAWNRPRKNGRENHFLEEEKLKRLLDGRVYRLEQTHVGLSPLVLQVFHNNYTEGIHSVGFHFENKKFYISMEEGGLLHRLEIGFGKAAVTEVSFHGEPYLLGTEGKFTRDEDGYPVLKLDIAFLEEAVRRKMKCFFRNHGENIEIHWDETPGGRMIKEGLGSLLSDSLKNGLMEAIRDKLGVDLAEILVDRTIHPIVTGSCAPEKAESEET</sequence>
<organism evidence="2 3">
    <name type="scientific">Qiania dongpingensis</name>
    <dbReference type="NCBI Taxonomy" id="2763669"/>
    <lineage>
        <taxon>Bacteria</taxon>
        <taxon>Bacillati</taxon>
        <taxon>Bacillota</taxon>
        <taxon>Clostridia</taxon>
        <taxon>Lachnospirales</taxon>
        <taxon>Lachnospiraceae</taxon>
        <taxon>Qiania</taxon>
    </lineage>
</organism>
<dbReference type="PANTHER" id="PTHR43283">
    <property type="entry name" value="BETA-LACTAMASE-RELATED"/>
    <property type="match status" value="1"/>
</dbReference>
<feature type="domain" description="Beta-lactamase-related" evidence="1">
    <location>
        <begin position="77"/>
        <end position="329"/>
    </location>
</feature>
<protein>
    <submittedName>
        <fullName evidence="2">Serine hydrolase</fullName>
    </submittedName>
</protein>
<dbReference type="InterPro" id="IPR050789">
    <property type="entry name" value="Diverse_Enzym_Activities"/>
</dbReference>
<dbReference type="PANTHER" id="PTHR43283:SF7">
    <property type="entry name" value="BETA-LACTAMASE-RELATED DOMAIN-CONTAINING PROTEIN"/>
    <property type="match status" value="1"/>
</dbReference>
<dbReference type="Proteomes" id="UP000515823">
    <property type="component" value="Chromosome"/>
</dbReference>
<dbReference type="InterPro" id="IPR001466">
    <property type="entry name" value="Beta-lactam-related"/>
</dbReference>
<keyword evidence="2" id="KW-0378">Hydrolase</keyword>
<name>A0A7G9G1C6_9FIRM</name>
<dbReference type="GO" id="GO:0016787">
    <property type="term" value="F:hydrolase activity"/>
    <property type="evidence" value="ECO:0007669"/>
    <property type="project" value="UniProtKB-KW"/>
</dbReference>
<dbReference type="Gene3D" id="3.40.710.10">
    <property type="entry name" value="DD-peptidase/beta-lactamase superfamily"/>
    <property type="match status" value="1"/>
</dbReference>
<dbReference type="Pfam" id="PF00144">
    <property type="entry name" value="Beta-lactamase"/>
    <property type="match status" value="1"/>
</dbReference>
<dbReference type="RefSeq" id="WP_249301128.1">
    <property type="nucleotide sequence ID" value="NZ_CP060634.1"/>
</dbReference>
<evidence type="ECO:0000259" key="1">
    <source>
        <dbReference type="Pfam" id="PF00144"/>
    </source>
</evidence>
<dbReference type="SUPFAM" id="SSF56601">
    <property type="entry name" value="beta-lactamase/transpeptidase-like"/>
    <property type="match status" value="1"/>
</dbReference>
<dbReference type="EMBL" id="CP060634">
    <property type="protein sequence ID" value="QNM04608.1"/>
    <property type="molecule type" value="Genomic_DNA"/>
</dbReference>
<dbReference type="InterPro" id="IPR012338">
    <property type="entry name" value="Beta-lactam/transpept-like"/>
</dbReference>
<gene>
    <name evidence="2" type="ORF">H9Q78_09030</name>
</gene>
<dbReference type="KEGG" id="qdo:H9Q78_09030"/>
<reference evidence="2 3" key="1">
    <citation type="submission" date="2020-08" db="EMBL/GenBank/DDBJ databases">
        <authorList>
            <person name="Liu C."/>
            <person name="Sun Q."/>
        </authorList>
    </citation>
    <scope>NUCLEOTIDE SEQUENCE [LARGE SCALE GENOMIC DNA]</scope>
    <source>
        <strain evidence="2 3">NSJ-38</strain>
    </source>
</reference>
<evidence type="ECO:0000313" key="2">
    <source>
        <dbReference type="EMBL" id="QNM04608.1"/>
    </source>
</evidence>
<keyword evidence="3" id="KW-1185">Reference proteome</keyword>
<proteinExistence type="predicted"/>